<dbReference type="Proteomes" id="UP001597145">
    <property type="component" value="Unassembled WGS sequence"/>
</dbReference>
<dbReference type="SUPFAM" id="SSF52317">
    <property type="entry name" value="Class I glutamine amidotransferase-like"/>
    <property type="match status" value="1"/>
</dbReference>
<dbReference type="PANTHER" id="PTHR40469">
    <property type="entry name" value="SECRETED GLYCOSYL HYDROLASE"/>
    <property type="match status" value="1"/>
</dbReference>
<sequence length="241" mass="25736">MTPHVPTAPTALILAGHGRYADPWHDTAAIALCLARAVERAGLRAEVRGTSPHALEEVAPDVALLIVTAGRGRRDPDVDGDDADWAPFHERLTALIAAGTPVLALHQAANTFADNPEWATLLGGRWVPGTSMHPPIGPAVFDIADRDHPVTGGLTRIEVFDERYCHLALAPGSRVLPTARHDGVDHPVAWVAAGPQRVIYDGTGHDVRAYASPDRDLLLQRELRWLTSGGGEATSLSRPAT</sequence>
<comment type="caution">
    <text evidence="2">The sequence shown here is derived from an EMBL/GenBank/DDBJ whole genome shotgun (WGS) entry which is preliminary data.</text>
</comment>
<evidence type="ECO:0000313" key="2">
    <source>
        <dbReference type="EMBL" id="MFD1533616.1"/>
    </source>
</evidence>
<dbReference type="InterPro" id="IPR029010">
    <property type="entry name" value="ThuA-like"/>
</dbReference>
<evidence type="ECO:0000259" key="1">
    <source>
        <dbReference type="Pfam" id="PF06283"/>
    </source>
</evidence>
<keyword evidence="3" id="KW-1185">Reference proteome</keyword>
<evidence type="ECO:0000313" key="3">
    <source>
        <dbReference type="Proteomes" id="UP001597145"/>
    </source>
</evidence>
<dbReference type="RefSeq" id="WP_343985708.1">
    <property type="nucleotide sequence ID" value="NZ_BAAAJG010000026.1"/>
</dbReference>
<protein>
    <submittedName>
        <fullName evidence="2">ThuA domain-containing protein</fullName>
    </submittedName>
</protein>
<dbReference type="PANTHER" id="PTHR40469:SF2">
    <property type="entry name" value="GALACTOSE-BINDING DOMAIN-LIKE SUPERFAMILY PROTEIN"/>
    <property type="match status" value="1"/>
</dbReference>
<organism evidence="2 3">
    <name type="scientific">Pseudonocardia aurantiaca</name>
    <dbReference type="NCBI Taxonomy" id="75290"/>
    <lineage>
        <taxon>Bacteria</taxon>
        <taxon>Bacillati</taxon>
        <taxon>Actinomycetota</taxon>
        <taxon>Actinomycetes</taxon>
        <taxon>Pseudonocardiales</taxon>
        <taxon>Pseudonocardiaceae</taxon>
        <taxon>Pseudonocardia</taxon>
    </lineage>
</organism>
<feature type="domain" description="ThuA-like" evidence="1">
    <location>
        <begin position="90"/>
        <end position="225"/>
    </location>
</feature>
<proteinExistence type="predicted"/>
<gene>
    <name evidence="2" type="ORF">ACFSCY_29755</name>
</gene>
<name>A0ABW4FSY2_9PSEU</name>
<dbReference type="InterPro" id="IPR029062">
    <property type="entry name" value="Class_I_gatase-like"/>
</dbReference>
<accession>A0ABW4FSY2</accession>
<dbReference type="EMBL" id="JBHUCP010000025">
    <property type="protein sequence ID" value="MFD1533616.1"/>
    <property type="molecule type" value="Genomic_DNA"/>
</dbReference>
<dbReference type="Pfam" id="PF06283">
    <property type="entry name" value="ThuA"/>
    <property type="match status" value="1"/>
</dbReference>
<dbReference type="Gene3D" id="3.40.50.880">
    <property type="match status" value="1"/>
</dbReference>
<reference evidence="3" key="1">
    <citation type="journal article" date="2019" name="Int. J. Syst. Evol. Microbiol.">
        <title>The Global Catalogue of Microorganisms (GCM) 10K type strain sequencing project: providing services to taxonomists for standard genome sequencing and annotation.</title>
        <authorList>
            <consortium name="The Broad Institute Genomics Platform"/>
            <consortium name="The Broad Institute Genome Sequencing Center for Infectious Disease"/>
            <person name="Wu L."/>
            <person name="Ma J."/>
        </authorList>
    </citation>
    <scope>NUCLEOTIDE SEQUENCE [LARGE SCALE GENOMIC DNA]</scope>
    <source>
        <strain evidence="3">JCM 12165</strain>
    </source>
</reference>